<evidence type="ECO:0000256" key="1">
    <source>
        <dbReference type="SAM" id="MobiDB-lite"/>
    </source>
</evidence>
<dbReference type="WBParaSite" id="PSAMB.scaffold341size55839.g4857.t1">
    <property type="protein sequence ID" value="PSAMB.scaffold341size55839.g4857.t1"/>
    <property type="gene ID" value="PSAMB.scaffold341size55839.g4857"/>
</dbReference>
<keyword evidence="2" id="KW-1185">Reference proteome</keyword>
<organism evidence="2 3">
    <name type="scientific">Plectus sambesii</name>
    <dbReference type="NCBI Taxonomy" id="2011161"/>
    <lineage>
        <taxon>Eukaryota</taxon>
        <taxon>Metazoa</taxon>
        <taxon>Ecdysozoa</taxon>
        <taxon>Nematoda</taxon>
        <taxon>Chromadorea</taxon>
        <taxon>Plectida</taxon>
        <taxon>Plectina</taxon>
        <taxon>Plectoidea</taxon>
        <taxon>Plectidae</taxon>
        <taxon>Plectus</taxon>
    </lineage>
</organism>
<sequence>MTGFTRQATATGRQLCDARRWRPKLYNSVGCTGATKRVKAAGGCIIWLSTEGCDSASAVESFVARVRRSPPPNRSPPSVAGHRLLSPPAESHRGTLKEASSSTTQTVRSSVGNGNQHRLKRGDDAELYSRN</sequence>
<feature type="compositionally biased region" description="Low complexity" evidence="1">
    <location>
        <begin position="100"/>
        <end position="111"/>
    </location>
</feature>
<feature type="compositionally biased region" description="Basic and acidic residues" evidence="1">
    <location>
        <begin position="121"/>
        <end position="131"/>
    </location>
</feature>
<dbReference type="AlphaFoldDB" id="A0A914W9X1"/>
<proteinExistence type="predicted"/>
<feature type="region of interest" description="Disordered" evidence="1">
    <location>
        <begin position="67"/>
        <end position="131"/>
    </location>
</feature>
<evidence type="ECO:0000313" key="2">
    <source>
        <dbReference type="Proteomes" id="UP000887566"/>
    </source>
</evidence>
<evidence type="ECO:0000313" key="3">
    <source>
        <dbReference type="WBParaSite" id="PSAMB.scaffold341size55839.g4857.t1"/>
    </source>
</evidence>
<dbReference type="Proteomes" id="UP000887566">
    <property type="component" value="Unplaced"/>
</dbReference>
<name>A0A914W9X1_9BILA</name>
<protein>
    <submittedName>
        <fullName evidence="3">Uncharacterized protein</fullName>
    </submittedName>
</protein>
<accession>A0A914W9X1</accession>
<reference evidence="3" key="1">
    <citation type="submission" date="2022-11" db="UniProtKB">
        <authorList>
            <consortium name="WormBaseParasite"/>
        </authorList>
    </citation>
    <scope>IDENTIFICATION</scope>
</reference>